<evidence type="ECO:0000256" key="1">
    <source>
        <dbReference type="ARBA" id="ARBA00006525"/>
    </source>
</evidence>
<accession>A0A926DP42</accession>
<keyword evidence="5" id="KW-1185">Reference proteome</keyword>
<gene>
    <name evidence="4" type="primary">dprA</name>
    <name evidence="4" type="ORF">H8698_06910</name>
</gene>
<evidence type="ECO:0000259" key="3">
    <source>
        <dbReference type="Pfam" id="PF17782"/>
    </source>
</evidence>
<evidence type="ECO:0000259" key="2">
    <source>
        <dbReference type="Pfam" id="PF02481"/>
    </source>
</evidence>
<evidence type="ECO:0000313" key="4">
    <source>
        <dbReference type="EMBL" id="MBC8540705.1"/>
    </source>
</evidence>
<dbReference type="SUPFAM" id="SSF102405">
    <property type="entry name" value="MCP/YpsA-like"/>
    <property type="match status" value="1"/>
</dbReference>
<dbReference type="RefSeq" id="WP_249311859.1">
    <property type="nucleotide sequence ID" value="NZ_JACRSU010000002.1"/>
</dbReference>
<evidence type="ECO:0000313" key="5">
    <source>
        <dbReference type="Proteomes" id="UP000611762"/>
    </source>
</evidence>
<dbReference type="Gene3D" id="3.40.50.450">
    <property type="match status" value="1"/>
</dbReference>
<dbReference type="Pfam" id="PF17782">
    <property type="entry name" value="WHD_DprA"/>
    <property type="match status" value="1"/>
</dbReference>
<feature type="domain" description="DprA winged helix" evidence="3">
    <location>
        <begin position="326"/>
        <end position="380"/>
    </location>
</feature>
<proteinExistence type="inferred from homology"/>
<dbReference type="InterPro" id="IPR057666">
    <property type="entry name" value="DrpA_SLOG"/>
</dbReference>
<dbReference type="EMBL" id="JACRSU010000002">
    <property type="protein sequence ID" value="MBC8540705.1"/>
    <property type="molecule type" value="Genomic_DNA"/>
</dbReference>
<dbReference type="PANTHER" id="PTHR43022:SF1">
    <property type="entry name" value="PROTEIN SMF"/>
    <property type="match status" value="1"/>
</dbReference>
<name>A0A926DP42_9FIRM</name>
<dbReference type="Proteomes" id="UP000611762">
    <property type="component" value="Unassembled WGS sequence"/>
</dbReference>
<comment type="caution">
    <text evidence="4">The sequence shown here is derived from an EMBL/GenBank/DDBJ whole genome shotgun (WGS) entry which is preliminary data.</text>
</comment>
<organism evidence="4 5">
    <name type="scientific">Congzhengia minquanensis</name>
    <dbReference type="NCBI Taxonomy" id="2763657"/>
    <lineage>
        <taxon>Bacteria</taxon>
        <taxon>Bacillati</taxon>
        <taxon>Bacillota</taxon>
        <taxon>Clostridia</taxon>
        <taxon>Eubacteriales</taxon>
        <taxon>Oscillospiraceae</taxon>
        <taxon>Congzhengia</taxon>
    </lineage>
</organism>
<dbReference type="NCBIfam" id="TIGR00732">
    <property type="entry name" value="dprA"/>
    <property type="match status" value="1"/>
</dbReference>
<reference evidence="4" key="1">
    <citation type="submission" date="2020-08" db="EMBL/GenBank/DDBJ databases">
        <title>Genome public.</title>
        <authorList>
            <person name="Liu C."/>
            <person name="Sun Q."/>
        </authorList>
    </citation>
    <scope>NUCLEOTIDE SEQUENCE</scope>
    <source>
        <strain evidence="4">H8</strain>
    </source>
</reference>
<comment type="similarity">
    <text evidence="1">Belongs to the DprA/Smf family.</text>
</comment>
<dbReference type="AlphaFoldDB" id="A0A926DP42"/>
<protein>
    <submittedName>
        <fullName evidence="4">DNA-protecting protein DprA</fullName>
    </submittedName>
</protein>
<dbReference type="GO" id="GO:0009294">
    <property type="term" value="P:DNA-mediated transformation"/>
    <property type="evidence" value="ECO:0007669"/>
    <property type="project" value="InterPro"/>
</dbReference>
<dbReference type="Pfam" id="PF02481">
    <property type="entry name" value="DNA_processg_A"/>
    <property type="match status" value="1"/>
</dbReference>
<dbReference type="Gene3D" id="1.10.10.10">
    <property type="entry name" value="Winged helix-like DNA-binding domain superfamily/Winged helix DNA-binding domain"/>
    <property type="match status" value="1"/>
</dbReference>
<dbReference type="PANTHER" id="PTHR43022">
    <property type="entry name" value="PROTEIN SMF"/>
    <property type="match status" value="1"/>
</dbReference>
<dbReference type="InterPro" id="IPR036388">
    <property type="entry name" value="WH-like_DNA-bd_sf"/>
</dbReference>
<sequence length="386" mass="41885">MAELDFWLWLSLKENLGHNKITHLLEIFESPEQIFKAAKKKLAEAAGLSSDEVHILSDKDLTSCARVKEQCRKLGIRILTYDSPFYPDKLRHIPDPPYVLYVLSRKRINLNDRPCIAMVGNRLMTEYGRCAAMDIAKGLAAAGVVVVSGMARGIDGASHSGALSAGGITVAVLGCGLNIAYPPEHSEMMEAISINGMVLSEYPPGTPPLPQNFPARNRIISGISDGVVVVEAPEKSGALITANYALQQGRDVFAVPGDITRGHSRGTNSLIRQGAVLVASAIDVLSEYEDVYINTLKQCINNSEEEYKEEKEPDSAAFAPLTDARYDGLSETAKNILTRLSLDPVHFDNLLNATSLSADELSSELTMLEIGGFVKTLPGKNFILNV</sequence>
<dbReference type="InterPro" id="IPR041614">
    <property type="entry name" value="DprA_WH"/>
</dbReference>
<feature type="domain" description="Smf/DprA SLOG" evidence="2">
    <location>
        <begin position="78"/>
        <end position="288"/>
    </location>
</feature>
<dbReference type="InterPro" id="IPR003488">
    <property type="entry name" value="DprA"/>
</dbReference>